<dbReference type="Gene3D" id="3.30.750.24">
    <property type="entry name" value="STAS domain"/>
    <property type="match status" value="1"/>
</dbReference>
<gene>
    <name evidence="8" type="primary">LOC117567975</name>
</gene>
<name>A0A6P8Y6K7_DROAB</name>
<dbReference type="InterPro" id="IPR001902">
    <property type="entry name" value="SLC26A/SulP_fam"/>
</dbReference>
<dbReference type="GeneID" id="117567975"/>
<dbReference type="InterPro" id="IPR011547">
    <property type="entry name" value="SLC26A/SulP_dom"/>
</dbReference>
<proteinExistence type="predicted"/>
<protein>
    <submittedName>
        <fullName evidence="8">Sodium-independent sulfate anion transporter isoform X1</fullName>
    </submittedName>
</protein>
<feature type="transmembrane region" description="Helical" evidence="5">
    <location>
        <begin position="67"/>
        <end position="88"/>
    </location>
</feature>
<feature type="transmembrane region" description="Helical" evidence="5">
    <location>
        <begin position="369"/>
        <end position="387"/>
    </location>
</feature>
<feature type="transmembrane region" description="Helical" evidence="5">
    <location>
        <begin position="108"/>
        <end position="130"/>
    </location>
</feature>
<organism evidence="7 8">
    <name type="scientific">Drosophila albomicans</name>
    <name type="common">Fruit fly</name>
    <dbReference type="NCBI Taxonomy" id="7291"/>
    <lineage>
        <taxon>Eukaryota</taxon>
        <taxon>Metazoa</taxon>
        <taxon>Ecdysozoa</taxon>
        <taxon>Arthropoda</taxon>
        <taxon>Hexapoda</taxon>
        <taxon>Insecta</taxon>
        <taxon>Pterygota</taxon>
        <taxon>Neoptera</taxon>
        <taxon>Endopterygota</taxon>
        <taxon>Diptera</taxon>
        <taxon>Brachycera</taxon>
        <taxon>Muscomorpha</taxon>
        <taxon>Ephydroidea</taxon>
        <taxon>Drosophilidae</taxon>
        <taxon>Drosophila</taxon>
    </lineage>
</organism>
<dbReference type="CDD" id="cd07042">
    <property type="entry name" value="STAS_SulP_like_sulfate_transporter"/>
    <property type="match status" value="1"/>
</dbReference>
<evidence type="ECO:0000259" key="6">
    <source>
        <dbReference type="PROSITE" id="PS50801"/>
    </source>
</evidence>
<keyword evidence="2 5" id="KW-0812">Transmembrane</keyword>
<dbReference type="GO" id="GO:0016020">
    <property type="term" value="C:membrane"/>
    <property type="evidence" value="ECO:0007669"/>
    <property type="project" value="UniProtKB-SubCell"/>
</dbReference>
<feature type="transmembrane region" description="Helical" evidence="5">
    <location>
        <begin position="142"/>
        <end position="165"/>
    </location>
</feature>
<feature type="transmembrane region" description="Helical" evidence="5">
    <location>
        <begin position="21"/>
        <end position="37"/>
    </location>
</feature>
<evidence type="ECO:0000313" key="8">
    <source>
        <dbReference type="RefSeq" id="XP_034104182.1"/>
    </source>
</evidence>
<evidence type="ECO:0000256" key="3">
    <source>
        <dbReference type="ARBA" id="ARBA00022989"/>
    </source>
</evidence>
<dbReference type="RefSeq" id="XP_034104182.1">
    <property type="nucleotide sequence ID" value="XM_034248291.2"/>
</dbReference>
<evidence type="ECO:0000256" key="5">
    <source>
        <dbReference type="SAM" id="Phobius"/>
    </source>
</evidence>
<evidence type="ECO:0000256" key="1">
    <source>
        <dbReference type="ARBA" id="ARBA00004141"/>
    </source>
</evidence>
<evidence type="ECO:0000313" key="7">
    <source>
        <dbReference type="Proteomes" id="UP000515160"/>
    </source>
</evidence>
<dbReference type="OrthoDB" id="288203at2759"/>
<evidence type="ECO:0000256" key="2">
    <source>
        <dbReference type="ARBA" id="ARBA00022692"/>
    </source>
</evidence>
<feature type="transmembrane region" description="Helical" evidence="5">
    <location>
        <begin position="171"/>
        <end position="190"/>
    </location>
</feature>
<feature type="transmembrane region" description="Helical" evidence="5">
    <location>
        <begin position="432"/>
        <end position="450"/>
    </location>
</feature>
<dbReference type="Pfam" id="PF01740">
    <property type="entry name" value="STAS"/>
    <property type="match status" value="1"/>
</dbReference>
<feature type="transmembrane region" description="Helical" evidence="5">
    <location>
        <begin position="408"/>
        <end position="426"/>
    </location>
</feature>
<comment type="subcellular location">
    <subcellularLocation>
        <location evidence="1">Membrane</location>
        <topology evidence="1">Multi-pass membrane protein</topology>
    </subcellularLocation>
</comment>
<keyword evidence="3 5" id="KW-1133">Transmembrane helix</keyword>
<dbReference type="Pfam" id="PF00916">
    <property type="entry name" value="Sulfate_transp"/>
    <property type="match status" value="1"/>
</dbReference>
<keyword evidence="7" id="KW-1185">Reference proteome</keyword>
<dbReference type="PROSITE" id="PS50801">
    <property type="entry name" value="STAS"/>
    <property type="match status" value="1"/>
</dbReference>
<reference evidence="8" key="1">
    <citation type="submission" date="2025-08" db="UniProtKB">
        <authorList>
            <consortium name="RefSeq"/>
        </authorList>
    </citation>
    <scope>IDENTIFICATION</scope>
    <source>
        <strain evidence="8">15112-1751.03</strain>
        <tissue evidence="8">Whole Adult</tissue>
    </source>
</reference>
<feature type="transmembrane region" description="Helical" evidence="5">
    <location>
        <begin position="262"/>
        <end position="284"/>
    </location>
</feature>
<dbReference type="AlphaFoldDB" id="A0A6P8Y6K7"/>
<feature type="transmembrane region" description="Helical" evidence="5">
    <location>
        <begin position="226"/>
        <end position="242"/>
    </location>
</feature>
<dbReference type="InterPro" id="IPR002645">
    <property type="entry name" value="STAS_dom"/>
</dbReference>
<dbReference type="InterPro" id="IPR036513">
    <property type="entry name" value="STAS_dom_sf"/>
</dbReference>
<keyword evidence="4 5" id="KW-0472">Membrane</keyword>
<dbReference type="FunFam" id="3.30.750.24:FF:000043">
    <property type="entry name" value="Uncharacterized protein, isoform C"/>
    <property type="match status" value="1"/>
</dbReference>
<dbReference type="SUPFAM" id="SSF52091">
    <property type="entry name" value="SpoIIaa-like"/>
    <property type="match status" value="1"/>
</dbReference>
<dbReference type="GO" id="GO:0055085">
    <property type="term" value="P:transmembrane transport"/>
    <property type="evidence" value="ECO:0007669"/>
    <property type="project" value="InterPro"/>
</dbReference>
<sequence>MNICACEQRTVCKNGSRNSEFGVSILPVIYIATLVCLQRRARTMPLKSLSVLLPGIKWLHGYTAQDAVADLIAGITVGLTVLPQGLAYATLAGLEPQYGLYSSFVGGIVYAMLGSCRQVTIGPTALLALMTSRHTGFGLDSGPAYGILLCLISGVVELGMAVLKLGALVDLISLPVTVGFTSATAVIIGTSQLKGLLGLRGGSGSDFINTMRSVFGNLSQVRRGDLTLGLVSISVLLLLRRLKTVKVAQRVRNLRAQQLLSGSIWVVSTGRNALVVLVSSVLAYSQCKSQDSCPFILTGKVKSGLPSLALPKFETTIMGKNGTEVPQTFEQMLSELGPSMLILPIIAVLGNVAISKAFGGAGLSPTRELVALSLSNICGAFCSSMPVTGSFSRSAVNHASGVRTPIGGCYTSVLVLLALSLLAPYFQYIPKAALSAVIISAVIFMIEFEVIRPLWRCSRRELLPGAITFVMSLAIGVEIGLLLGVGADVAFLVYRAARPVLSVSKLQTINGMSYILIRPKHSSLYFPAIEWVRSGISKALSTHGTAPVVLDCAHVHDFDFTAARGMGSLYKELAKANVPLFLMSAHKDISVILKESTNIDFPTIDCPNDLESLVEQMPDFELHLQVTAPLVESKMLQTVEANATELSKLTTSSA</sequence>
<evidence type="ECO:0000256" key="4">
    <source>
        <dbReference type="ARBA" id="ARBA00023136"/>
    </source>
</evidence>
<feature type="transmembrane region" description="Helical" evidence="5">
    <location>
        <begin position="462"/>
        <end position="494"/>
    </location>
</feature>
<feature type="domain" description="STAS" evidence="6">
    <location>
        <begin position="522"/>
        <end position="594"/>
    </location>
</feature>
<feature type="transmembrane region" description="Helical" evidence="5">
    <location>
        <begin position="341"/>
        <end position="363"/>
    </location>
</feature>
<dbReference type="Proteomes" id="UP000515160">
    <property type="component" value="Chromosome 3"/>
</dbReference>
<accession>A0A6P8Y6K7</accession>
<dbReference type="PANTHER" id="PTHR11814">
    <property type="entry name" value="SULFATE TRANSPORTER"/>
    <property type="match status" value="1"/>
</dbReference>